<evidence type="ECO:0000313" key="2">
    <source>
        <dbReference type="EMBL" id="KAK1795829.1"/>
    </source>
</evidence>
<sequence length="94" mass="10037">ACWGFSHEQPSVERSSIVERSTGVERSSGVERSTAVCNPGPKMADGDPEGEQRIRCEEKALRKASWRQEQAEGSGTPSALTQHPASQCPVSAPG</sequence>
<dbReference type="AlphaFoldDB" id="A0AAD9DWW7"/>
<comment type="caution">
    <text evidence="2">The sequence shown here is derived from an EMBL/GenBank/DDBJ whole genome shotgun (WGS) entry which is preliminary data.</text>
</comment>
<protein>
    <submittedName>
        <fullName evidence="2">Uncharacterized protein</fullName>
    </submittedName>
</protein>
<feature type="compositionally biased region" description="Basic and acidic residues" evidence="1">
    <location>
        <begin position="50"/>
        <end position="61"/>
    </location>
</feature>
<dbReference type="Proteomes" id="UP001239994">
    <property type="component" value="Unassembled WGS sequence"/>
</dbReference>
<dbReference type="EMBL" id="JAROKS010000015">
    <property type="protein sequence ID" value="KAK1795829.1"/>
    <property type="molecule type" value="Genomic_DNA"/>
</dbReference>
<name>A0AAD9DWW7_9TELE</name>
<proteinExistence type="predicted"/>
<feature type="region of interest" description="Disordered" evidence="1">
    <location>
        <begin position="1"/>
        <end position="94"/>
    </location>
</feature>
<evidence type="ECO:0000256" key="1">
    <source>
        <dbReference type="SAM" id="MobiDB-lite"/>
    </source>
</evidence>
<reference evidence="2" key="1">
    <citation type="submission" date="2023-03" db="EMBL/GenBank/DDBJ databases">
        <title>Electrophorus voltai genome.</title>
        <authorList>
            <person name="Bian C."/>
        </authorList>
    </citation>
    <scope>NUCLEOTIDE SEQUENCE</scope>
    <source>
        <strain evidence="2">CB-2022</strain>
        <tissue evidence="2">Muscle</tissue>
    </source>
</reference>
<evidence type="ECO:0000313" key="3">
    <source>
        <dbReference type="Proteomes" id="UP001239994"/>
    </source>
</evidence>
<feature type="non-terminal residue" evidence="2">
    <location>
        <position position="94"/>
    </location>
</feature>
<organism evidence="2 3">
    <name type="scientific">Electrophorus voltai</name>
    <dbReference type="NCBI Taxonomy" id="2609070"/>
    <lineage>
        <taxon>Eukaryota</taxon>
        <taxon>Metazoa</taxon>
        <taxon>Chordata</taxon>
        <taxon>Craniata</taxon>
        <taxon>Vertebrata</taxon>
        <taxon>Euteleostomi</taxon>
        <taxon>Actinopterygii</taxon>
        <taxon>Neopterygii</taxon>
        <taxon>Teleostei</taxon>
        <taxon>Ostariophysi</taxon>
        <taxon>Gymnotiformes</taxon>
        <taxon>Gymnotoidei</taxon>
        <taxon>Gymnotidae</taxon>
        <taxon>Electrophorus</taxon>
    </lineage>
</organism>
<accession>A0AAD9DWW7</accession>
<keyword evidence="3" id="KW-1185">Reference proteome</keyword>
<feature type="compositionally biased region" description="Polar residues" evidence="1">
    <location>
        <begin position="67"/>
        <end position="94"/>
    </location>
</feature>
<gene>
    <name evidence="2" type="ORF">P4O66_009852</name>
</gene>